<evidence type="ECO:0000313" key="6">
    <source>
        <dbReference type="Proteomes" id="UP000738349"/>
    </source>
</evidence>
<dbReference type="PANTHER" id="PTHR24198:SF165">
    <property type="entry name" value="ANKYRIN REPEAT-CONTAINING PROTEIN-RELATED"/>
    <property type="match status" value="1"/>
</dbReference>
<dbReference type="Pfam" id="PF00069">
    <property type="entry name" value="Pkinase"/>
    <property type="match status" value="1"/>
</dbReference>
<dbReference type="CDD" id="cd00180">
    <property type="entry name" value="PKc"/>
    <property type="match status" value="1"/>
</dbReference>
<dbReference type="InterPro" id="IPR011009">
    <property type="entry name" value="Kinase-like_dom_sf"/>
</dbReference>
<dbReference type="PROSITE" id="PS50088">
    <property type="entry name" value="ANK_REPEAT"/>
    <property type="match status" value="2"/>
</dbReference>
<keyword evidence="2 3" id="KW-0040">ANK repeat</keyword>
<protein>
    <recommendedName>
        <fullName evidence="4">Protein kinase domain-containing protein</fullName>
    </recommendedName>
</protein>
<dbReference type="InterPro" id="IPR008271">
    <property type="entry name" value="Ser/Thr_kinase_AS"/>
</dbReference>
<dbReference type="Gene3D" id="1.10.510.10">
    <property type="entry name" value="Transferase(Phosphotransferase) domain 1"/>
    <property type="match status" value="1"/>
</dbReference>
<dbReference type="Pfam" id="PF00023">
    <property type="entry name" value="Ank"/>
    <property type="match status" value="1"/>
</dbReference>
<proteinExistence type="predicted"/>
<dbReference type="SMART" id="SM00220">
    <property type="entry name" value="S_TKc"/>
    <property type="match status" value="1"/>
</dbReference>
<dbReference type="EMBL" id="JAGMUV010000018">
    <property type="protein sequence ID" value="KAH7129262.1"/>
    <property type="molecule type" value="Genomic_DNA"/>
</dbReference>
<evidence type="ECO:0000313" key="5">
    <source>
        <dbReference type="EMBL" id="KAH7129262.1"/>
    </source>
</evidence>
<feature type="repeat" description="ANK" evidence="3">
    <location>
        <begin position="816"/>
        <end position="848"/>
    </location>
</feature>
<comment type="caution">
    <text evidence="5">The sequence shown here is derived from an EMBL/GenBank/DDBJ whole genome shotgun (WGS) entry which is preliminary data.</text>
</comment>
<accession>A0A9P9E1Y0</accession>
<dbReference type="OrthoDB" id="4062651at2759"/>
<evidence type="ECO:0000259" key="4">
    <source>
        <dbReference type="PROSITE" id="PS50011"/>
    </source>
</evidence>
<name>A0A9P9E1Y0_9HYPO</name>
<sequence length="1302" mass="143374">MDFFSIPTFREKPPIIDSESDQSAASDAVGTACPHFAGFMAVCLSDGNDQLGLHPFLTNALPDFEDVSLGGGSMDVRRVKVSSFPRGLSSEIFTGRESVIVKHPRVTGEDGVQFCDIALELQILRHLSLKKHQNIIDLLAVMYHDTGSEQGYRILPALVLEFAEYGSVKAYQELGNASSFQDKIDIAVDVAKGLEALHDAGVVHGDVKPSNLLVCKHATRKFIVKVSDFGFSMPMKGGRLIGSTEMYCAPEATDESFQEQYLPQMDMYSFGLTLWTVMGDASPFWSVIPEDGRSENVAKMKKSGMIAVMASSNVVIRMRNLDAPLLILCKVLFYSLQSSPAKRFGSMAKIVSLLGMLQVVLQDMVEDSPAPSQRLEDALISFRNMVYESGSATAGDFDTKETLEDLISLVTEYEPEEGDADFNSEVFGPVISQFMPVLFDRYITGIDASETPLLALLQMQLQSKLQRELAFFLNRGVESANDSGQSKLPGKKESYYLLVECAGLLHEPEGIRHVPENNPSHLRFYRDHEFVPEISAYSHILEKVPWHVQVTLVESLNTIISTSKTDIVKAMAYLSLACAYVNELGVQYDLDVAADYVVKAAHLGLERARTIYINVFCHIAKSGAPDDETLRTWLIDSAEAGNPVARRRLEVDWPADVTRLVQADKDKEIEKAGMTLDAWVAKLSLSQGPHTSEHTRRLLLWSIVEDNTDITISCLKQDPGLLQQTLENGETPLLTACRLGRRRIVEAMLQTQESGSLAKFADAKGVTPLHWLCSFEDSAHEVISTLLCEHGANPNALAAGLNVSLYEPRVFDHKTLAYTPLHWAILQNRLSAVDALVKRSADATFRIARPEGLEFPLSAFDLAVRQSHPSIVLRLLEEEIVQWAVDEPKPMVSGGPVHTRPLFEALRGFMRWARLMNNGVEFEAESKLTIKALLDNGATTEAVLEMDHFKMPAVFATAYHQCSADIMVSGLQLGFYNEIDASVGKLSSGGSAIFLAITHHDRAMFTALLNAGASLTVLDAEGLAPLQRAAKETDDVFFTEAILDAGIPVDPAEGDEDTLSAFSMAVYCGNFTVARYLYDRGADRDRAPPAARRSILGELLTRHTRNGLQRVKFLLSLPDRNGSDGFMEFGVDGGTKSAFHLLVPSISETQQASEITGIMASELLRKYHTPAQINNTISPSGATALATAAIVGNHQVARRLLEAGADANIPDHLGRTARDFVQQRYCFPETTLALRGVDANDRVAVVLALRTVNENTTELLGLLNSYDAKAVAFRTPAWFKDDPEYRTVDWVVERLREQALNQ</sequence>
<dbReference type="InterPro" id="IPR000719">
    <property type="entry name" value="Prot_kinase_dom"/>
</dbReference>
<dbReference type="Gene3D" id="1.25.40.20">
    <property type="entry name" value="Ankyrin repeat-containing domain"/>
    <property type="match status" value="3"/>
</dbReference>
<dbReference type="GO" id="GO:0005524">
    <property type="term" value="F:ATP binding"/>
    <property type="evidence" value="ECO:0007669"/>
    <property type="project" value="InterPro"/>
</dbReference>
<evidence type="ECO:0000256" key="3">
    <source>
        <dbReference type="PROSITE-ProRule" id="PRU00023"/>
    </source>
</evidence>
<dbReference type="PROSITE" id="PS50011">
    <property type="entry name" value="PROTEIN_KINASE_DOM"/>
    <property type="match status" value="1"/>
</dbReference>
<dbReference type="PROSITE" id="PS00108">
    <property type="entry name" value="PROTEIN_KINASE_ST"/>
    <property type="match status" value="1"/>
</dbReference>
<dbReference type="Pfam" id="PF12796">
    <property type="entry name" value="Ank_2"/>
    <property type="match status" value="1"/>
</dbReference>
<gene>
    <name evidence="5" type="ORF">EDB81DRAFT_140385</name>
</gene>
<organism evidence="5 6">
    <name type="scientific">Dactylonectria macrodidyma</name>
    <dbReference type="NCBI Taxonomy" id="307937"/>
    <lineage>
        <taxon>Eukaryota</taxon>
        <taxon>Fungi</taxon>
        <taxon>Dikarya</taxon>
        <taxon>Ascomycota</taxon>
        <taxon>Pezizomycotina</taxon>
        <taxon>Sordariomycetes</taxon>
        <taxon>Hypocreomycetidae</taxon>
        <taxon>Hypocreales</taxon>
        <taxon>Nectriaceae</taxon>
        <taxon>Dactylonectria</taxon>
    </lineage>
</organism>
<keyword evidence="6" id="KW-1185">Reference proteome</keyword>
<dbReference type="InterPro" id="IPR036770">
    <property type="entry name" value="Ankyrin_rpt-contain_sf"/>
</dbReference>
<feature type="domain" description="Protein kinase" evidence="4">
    <location>
        <begin position="61"/>
        <end position="387"/>
    </location>
</feature>
<dbReference type="SMART" id="SM00248">
    <property type="entry name" value="ANK"/>
    <property type="match status" value="7"/>
</dbReference>
<dbReference type="GO" id="GO:0004672">
    <property type="term" value="F:protein kinase activity"/>
    <property type="evidence" value="ECO:0007669"/>
    <property type="project" value="InterPro"/>
</dbReference>
<dbReference type="SUPFAM" id="SSF56112">
    <property type="entry name" value="Protein kinase-like (PK-like)"/>
    <property type="match status" value="1"/>
</dbReference>
<evidence type="ECO:0000256" key="2">
    <source>
        <dbReference type="ARBA" id="ARBA00023043"/>
    </source>
</evidence>
<reference evidence="5" key="1">
    <citation type="journal article" date="2021" name="Nat. Commun.">
        <title>Genetic determinants of endophytism in the Arabidopsis root mycobiome.</title>
        <authorList>
            <person name="Mesny F."/>
            <person name="Miyauchi S."/>
            <person name="Thiergart T."/>
            <person name="Pickel B."/>
            <person name="Atanasova L."/>
            <person name="Karlsson M."/>
            <person name="Huettel B."/>
            <person name="Barry K.W."/>
            <person name="Haridas S."/>
            <person name="Chen C."/>
            <person name="Bauer D."/>
            <person name="Andreopoulos W."/>
            <person name="Pangilinan J."/>
            <person name="LaButti K."/>
            <person name="Riley R."/>
            <person name="Lipzen A."/>
            <person name="Clum A."/>
            <person name="Drula E."/>
            <person name="Henrissat B."/>
            <person name="Kohler A."/>
            <person name="Grigoriev I.V."/>
            <person name="Martin F.M."/>
            <person name="Hacquard S."/>
        </authorList>
    </citation>
    <scope>NUCLEOTIDE SEQUENCE</scope>
    <source>
        <strain evidence="5">MPI-CAGE-AT-0147</strain>
    </source>
</reference>
<keyword evidence="1" id="KW-0677">Repeat</keyword>
<evidence type="ECO:0000256" key="1">
    <source>
        <dbReference type="ARBA" id="ARBA00022737"/>
    </source>
</evidence>
<dbReference type="InterPro" id="IPR002110">
    <property type="entry name" value="Ankyrin_rpt"/>
</dbReference>
<dbReference type="SUPFAM" id="SSF48403">
    <property type="entry name" value="Ankyrin repeat"/>
    <property type="match status" value="2"/>
</dbReference>
<feature type="repeat" description="ANK" evidence="3">
    <location>
        <begin position="1180"/>
        <end position="1212"/>
    </location>
</feature>
<dbReference type="PANTHER" id="PTHR24198">
    <property type="entry name" value="ANKYRIN REPEAT AND PROTEIN KINASE DOMAIN-CONTAINING PROTEIN"/>
    <property type="match status" value="1"/>
</dbReference>
<dbReference type="PROSITE" id="PS50297">
    <property type="entry name" value="ANK_REP_REGION"/>
    <property type="match status" value="1"/>
</dbReference>
<dbReference type="Proteomes" id="UP000738349">
    <property type="component" value="Unassembled WGS sequence"/>
</dbReference>